<dbReference type="Proteomes" id="UP000005237">
    <property type="component" value="Unassembled WGS sequence"/>
</dbReference>
<dbReference type="SMART" id="SM00365">
    <property type="entry name" value="LRR_SD22"/>
    <property type="match status" value="6"/>
</dbReference>
<dbReference type="PANTHER" id="PTHR24366:SF170">
    <property type="entry name" value="RE50361P"/>
    <property type="match status" value="1"/>
</dbReference>
<feature type="chain" id="PRO_5035894791" description="LRRCT domain-containing protein" evidence="4">
    <location>
        <begin position="19"/>
        <end position="955"/>
    </location>
</feature>
<feature type="transmembrane region" description="Helical" evidence="3">
    <location>
        <begin position="850"/>
        <end position="871"/>
    </location>
</feature>
<evidence type="ECO:0000313" key="6">
    <source>
        <dbReference type="Proteomes" id="UP000005237"/>
    </source>
</evidence>
<evidence type="ECO:0000256" key="2">
    <source>
        <dbReference type="ARBA" id="ARBA00022737"/>
    </source>
</evidence>
<dbReference type="SMART" id="SM00364">
    <property type="entry name" value="LRR_BAC"/>
    <property type="match status" value="6"/>
</dbReference>
<keyword evidence="3" id="KW-1133">Transmembrane helix</keyword>
<evidence type="ECO:0000256" key="4">
    <source>
        <dbReference type="SAM" id="SignalP"/>
    </source>
</evidence>
<dbReference type="Pfam" id="PF00560">
    <property type="entry name" value="LRR_1"/>
    <property type="match status" value="1"/>
</dbReference>
<keyword evidence="1" id="KW-0433">Leucine-rich repeat</keyword>
<reference evidence="6" key="1">
    <citation type="submission" date="2010-08" db="EMBL/GenBank/DDBJ databases">
        <authorList>
            <consortium name="Caenorhabditis japonica Sequencing Consortium"/>
            <person name="Wilson R.K."/>
        </authorList>
    </citation>
    <scope>NUCLEOTIDE SEQUENCE [LARGE SCALE GENOMIC DNA]</scope>
    <source>
        <strain evidence="6">DF5081</strain>
    </source>
</reference>
<dbReference type="AlphaFoldDB" id="A0A8R1HQ59"/>
<dbReference type="PROSITE" id="PS51450">
    <property type="entry name" value="LRR"/>
    <property type="match status" value="6"/>
</dbReference>
<name>A0A8R1HQ59_CAEJA</name>
<dbReference type="SMART" id="SM00369">
    <property type="entry name" value="LRR_TYP"/>
    <property type="match status" value="11"/>
</dbReference>
<dbReference type="Gene3D" id="3.80.10.10">
    <property type="entry name" value="Ribonuclease Inhibitor"/>
    <property type="match status" value="3"/>
</dbReference>
<sequence length="955" mass="105846">MRWLPTCLFFILFTLTTSKDVNCPPVPAGCTCNVSKNLVVLECNDLGKIQENTTSIIDELRIVNGKSVKIDHFPFKNLRTLTISNSAVESFSREAWKTVEKTIEHITITKSKLLSVPVFGNMSSLMSINLNNNQISHVPDEAFTGLSALTQLRMENNKICEFPSKSLDTVKKSLVLFDVSGNCLNSVPAQVIRNAANLMYLDLSGNNISEINNFELMNLPFLRELRVQNNSLRRIHPMAFMNVPQLQYLYIQDNLISSLDGNRLQGFKSLEVLDVSENLLLTFPSLKDLPNLKQVRVDGNRIERIDTLTFSNNPNLQLISIQNNEIAQISRNSFDSLDKLVVLLIGNNSLSKIDRGMFDGMPNLQQLSIRNNSLTSLDSSSFHQLSHLTTLDLAYNRIQKIEAGTFQNLRKLFWLDLSNNKIESFEANVFTMKISNILLDGNMLICDDAFNNFLTYLVTYKVRTFLPFQQEIKCHGPEKYAGVRLRDLMMKKANETISEGSRLIGMQKQKEHSLLSSFLPSLGPLGGFNGAANPTFPLMSTITNTIPALRSIPGFAGSPISPNDASAVPNKKLNDAIEQFTGPLVRFATGGQPVASDIEQLIRSIPSMVVNVPGFGDVDLSKMDPSMIQYVLNGGQIPGIDKQTLDSIVKQAMRKMHTAASANLAGTPIEGQEKVLPPLEKLPSDLVTQVIGGEPLPGLNTEETKTIMQYYTHQMPGMDGIPARPLNVQGNSTSSMFNPAMFDLLKMLPPGYNLSKIPAEVITAVTRGEVPDMRLLPVDLLEHFKKHTSSLTSMFAGATAKNITIEEILEKLPVFVRPELSTFVPYDINELTSEMILEREVNERHKNIRLITAIALALVGVVTVFVLIFFVNYTKKQRIVRASSSYVSSPLDMVGSNGNGGNASARSSVISSPIRPPMMPIPKTPRNRTLESTFGQPQLCSTLINTPQISKTSNY</sequence>
<keyword evidence="3" id="KW-0472">Membrane</keyword>
<protein>
    <recommendedName>
        <fullName evidence="7">LRRCT domain-containing protein</fullName>
    </recommendedName>
</protein>
<dbReference type="EnsemblMetazoa" id="CJA06834.1">
    <property type="protein sequence ID" value="CJA06834.1"/>
    <property type="gene ID" value="WBGene00126038"/>
</dbReference>
<dbReference type="OMA" id="MAFMNVP"/>
<dbReference type="InterPro" id="IPR032675">
    <property type="entry name" value="LRR_dom_sf"/>
</dbReference>
<keyword evidence="2" id="KW-0677">Repeat</keyword>
<dbReference type="SUPFAM" id="SSF52058">
    <property type="entry name" value="L domain-like"/>
    <property type="match status" value="2"/>
</dbReference>
<accession>A0A8R1HQ59</accession>
<reference evidence="5" key="2">
    <citation type="submission" date="2022-06" db="UniProtKB">
        <authorList>
            <consortium name="EnsemblMetazoa"/>
        </authorList>
    </citation>
    <scope>IDENTIFICATION</scope>
    <source>
        <strain evidence="5">DF5081</strain>
    </source>
</reference>
<dbReference type="Pfam" id="PF13855">
    <property type="entry name" value="LRR_8"/>
    <property type="match status" value="3"/>
</dbReference>
<proteinExistence type="predicted"/>
<evidence type="ECO:0008006" key="7">
    <source>
        <dbReference type="Google" id="ProtNLM"/>
    </source>
</evidence>
<organism evidence="5 6">
    <name type="scientific">Caenorhabditis japonica</name>
    <dbReference type="NCBI Taxonomy" id="281687"/>
    <lineage>
        <taxon>Eukaryota</taxon>
        <taxon>Metazoa</taxon>
        <taxon>Ecdysozoa</taxon>
        <taxon>Nematoda</taxon>
        <taxon>Chromadorea</taxon>
        <taxon>Rhabditida</taxon>
        <taxon>Rhabditina</taxon>
        <taxon>Rhabditomorpha</taxon>
        <taxon>Rhabditoidea</taxon>
        <taxon>Rhabditidae</taxon>
        <taxon>Peloderinae</taxon>
        <taxon>Caenorhabditis</taxon>
    </lineage>
</organism>
<keyword evidence="3" id="KW-0812">Transmembrane</keyword>
<keyword evidence="4" id="KW-0732">Signal</keyword>
<dbReference type="InterPro" id="IPR003591">
    <property type="entry name" value="Leu-rich_rpt_typical-subtyp"/>
</dbReference>
<keyword evidence="6" id="KW-1185">Reference proteome</keyword>
<evidence type="ECO:0000313" key="5">
    <source>
        <dbReference type="EnsemblMetazoa" id="CJA06834.1"/>
    </source>
</evidence>
<dbReference type="PANTHER" id="PTHR24366">
    <property type="entry name" value="IG(IMMUNOGLOBULIN) AND LRR(LEUCINE RICH REPEAT) DOMAINS"/>
    <property type="match status" value="1"/>
</dbReference>
<feature type="signal peptide" evidence="4">
    <location>
        <begin position="1"/>
        <end position="18"/>
    </location>
</feature>
<evidence type="ECO:0000256" key="1">
    <source>
        <dbReference type="ARBA" id="ARBA00022614"/>
    </source>
</evidence>
<evidence type="ECO:0000256" key="3">
    <source>
        <dbReference type="SAM" id="Phobius"/>
    </source>
</evidence>
<dbReference type="FunFam" id="3.80.10.10:FF:001360">
    <property type="entry name" value="Uncharacterized protein"/>
    <property type="match status" value="1"/>
</dbReference>
<dbReference type="InterPro" id="IPR001611">
    <property type="entry name" value="Leu-rich_rpt"/>
</dbReference>